<reference evidence="2 3" key="1">
    <citation type="submission" date="2019-08" db="EMBL/GenBank/DDBJ databases">
        <title>The genome of the soybean aphid Biotype 1, its phylome, world population structure and adaptation to the North American continent.</title>
        <authorList>
            <person name="Giordano R."/>
            <person name="Donthu R.K."/>
            <person name="Hernandez A.G."/>
            <person name="Wright C.L."/>
            <person name="Zimin A.V."/>
        </authorList>
    </citation>
    <scope>NUCLEOTIDE SEQUENCE [LARGE SCALE GENOMIC DNA]</scope>
    <source>
        <tissue evidence="2">Whole aphids</tissue>
    </source>
</reference>
<protein>
    <submittedName>
        <fullName evidence="2">Uncharacterized protein</fullName>
    </submittedName>
</protein>
<gene>
    <name evidence="2" type="ORF">AGLY_006231</name>
</gene>
<evidence type="ECO:0000256" key="1">
    <source>
        <dbReference type="SAM" id="MobiDB-lite"/>
    </source>
</evidence>
<dbReference type="Proteomes" id="UP000475862">
    <property type="component" value="Unassembled WGS sequence"/>
</dbReference>
<dbReference type="EMBL" id="VYZN01000018">
    <property type="protein sequence ID" value="KAE9537208.1"/>
    <property type="molecule type" value="Genomic_DNA"/>
</dbReference>
<evidence type="ECO:0000313" key="3">
    <source>
        <dbReference type="Proteomes" id="UP000475862"/>
    </source>
</evidence>
<comment type="caution">
    <text evidence="2">The sequence shown here is derived from an EMBL/GenBank/DDBJ whole genome shotgun (WGS) entry which is preliminary data.</text>
</comment>
<sequence length="1041" mass="121867">MKPDFSKFIDDLNYVLQDKENFGLSKKKEKPSDKCDKKKNDDEIIGVTESVNSLDNLMLHCTDKPPVSKRKFSLRITENEEYLSTDNDIELIPKKKKLIRLTSPSVLTSHNKSRNNKCISNNNNSSISCREKKLKFDLSNNVIDNMEDDRNSLSFNNDNCSDEIFEELEKELMELGRLPTRKKSVNLNDDISTKCKFFIKNFKKCQSTAIIDTKHMPEDLDLLNYIKHLKSKFKSLYKPKRTRFYKKLVKTPEHFEVFNLKEGYINIAADKGMVNLYDALKSFEKKHQYTIKFVKSNLGDALKRYTANRDVCWDVVHLESNTEEDLLKYRLCYGAIPDKYILELEIIVCRLLLSKLHDDNKTSTDNVKQLVNRDYDLLEGELELLVFNYWQKSTRDMFEYKEDVNRKKTKMVFYYMYKQLETNILLNDFGKNENRKLEFINILKLYKSYAAFENQKILTAASLAYVKNSASKLVPFLGEQYKLWSVFFMKFKMHSTAFEFTIKALLKDRDNTFQYLFTRVSEIDQFNISESAKSLWYYGLEQKVNPLVKVEDTVITKTDVVNCLGYYFSKPKHVPRALCVKLDNYYFLYIHLFITFIINNNLYKYQKKLTVDNCKQFFILNDRRYHNFYWENFIPTFETKRMVIAMKTLLNNQLNARLDGDIPWKMTMDSEVIYMFFELVHLHLNYTLTPAILREGPALTDVQWASIFISDIDKMEMFYLNGLRWDDKPWMLGGAPDDLDYNPETEDFDDDPLKQLCSDMLSSGDATDDEASGYEYSSISETSTDEETDFNSDDSEVEVSLTNDMIMEKKMKRLLAEKQQLSHHKIFPKKIRSSIEKVSYLRKPSQIKSKVTVKKKKKLNLLQVENPALIELKGVQTLKIERCMIAGGVLDVYELKNNETYVTTSEGFKTFGLLSKNSIKTGSRSSKRCALCPNSKIASYSMSVSENVAIRCCLMCIKDVANYINSTKSTFEKLQNVLINRIHFRFKSPILFDEHRKILKKLPPLLSSKDLYYSTFNIFDPKYGKRLSSIDVYKHYSTLES</sequence>
<evidence type="ECO:0000313" key="2">
    <source>
        <dbReference type="EMBL" id="KAE9537208.1"/>
    </source>
</evidence>
<feature type="region of interest" description="Disordered" evidence="1">
    <location>
        <begin position="760"/>
        <end position="795"/>
    </location>
</feature>
<feature type="compositionally biased region" description="Acidic residues" evidence="1">
    <location>
        <begin position="783"/>
        <end position="795"/>
    </location>
</feature>
<accession>A0A6G0TRQ4</accession>
<keyword evidence="3" id="KW-1185">Reference proteome</keyword>
<dbReference type="AlphaFoldDB" id="A0A6G0TRQ4"/>
<dbReference type="OrthoDB" id="6603587at2759"/>
<organism evidence="2 3">
    <name type="scientific">Aphis glycines</name>
    <name type="common">Soybean aphid</name>
    <dbReference type="NCBI Taxonomy" id="307491"/>
    <lineage>
        <taxon>Eukaryota</taxon>
        <taxon>Metazoa</taxon>
        <taxon>Ecdysozoa</taxon>
        <taxon>Arthropoda</taxon>
        <taxon>Hexapoda</taxon>
        <taxon>Insecta</taxon>
        <taxon>Pterygota</taxon>
        <taxon>Neoptera</taxon>
        <taxon>Paraneoptera</taxon>
        <taxon>Hemiptera</taxon>
        <taxon>Sternorrhyncha</taxon>
        <taxon>Aphidomorpha</taxon>
        <taxon>Aphidoidea</taxon>
        <taxon>Aphididae</taxon>
        <taxon>Aphidini</taxon>
        <taxon>Aphis</taxon>
        <taxon>Aphis</taxon>
    </lineage>
</organism>
<name>A0A6G0TRQ4_APHGL</name>
<proteinExistence type="predicted"/>